<evidence type="ECO:0000313" key="2">
    <source>
        <dbReference type="EMBL" id="DAF43958.1"/>
    </source>
</evidence>
<proteinExistence type="predicted"/>
<accession>A0A8S5RYW2</accession>
<feature type="transmembrane region" description="Helical" evidence="1">
    <location>
        <begin position="61"/>
        <end position="82"/>
    </location>
</feature>
<feature type="transmembrane region" description="Helical" evidence="1">
    <location>
        <begin position="89"/>
        <end position="108"/>
    </location>
</feature>
<feature type="transmembrane region" description="Helical" evidence="1">
    <location>
        <begin position="7"/>
        <end position="26"/>
    </location>
</feature>
<sequence>MKREKTIGYIVFAIFNIIGIYVFKYFKGLLTDILNIIKDVFCGILPSLIDFKNSLIQYLKFHWKTIIITICALISVICCFIYEFLFFTLLGIIGGILFDMLFFLPILNIDEEIKDWKYPYVSITLIVITSLILPICGGIVGYRSF</sequence>
<name>A0A8S5RYW2_9CAUD</name>
<reference evidence="2" key="1">
    <citation type="journal article" date="2021" name="Proc. Natl. Acad. Sci. U.S.A.">
        <title>A Catalog of Tens of Thousands of Viruses from Human Metagenomes Reveals Hidden Associations with Chronic Diseases.</title>
        <authorList>
            <person name="Tisza M.J."/>
            <person name="Buck C.B."/>
        </authorList>
    </citation>
    <scope>NUCLEOTIDE SEQUENCE</scope>
    <source>
        <strain evidence="2">CtNQV2</strain>
    </source>
</reference>
<keyword evidence="1" id="KW-1133">Transmembrane helix</keyword>
<protein>
    <submittedName>
        <fullName evidence="2">Uncharacterized protein</fullName>
    </submittedName>
</protein>
<evidence type="ECO:0000256" key="1">
    <source>
        <dbReference type="SAM" id="Phobius"/>
    </source>
</evidence>
<keyword evidence="1" id="KW-0472">Membrane</keyword>
<feature type="transmembrane region" description="Helical" evidence="1">
    <location>
        <begin position="120"/>
        <end position="142"/>
    </location>
</feature>
<organism evidence="2">
    <name type="scientific">Myoviridae sp. ctNQV2</name>
    <dbReference type="NCBI Taxonomy" id="2827683"/>
    <lineage>
        <taxon>Viruses</taxon>
        <taxon>Duplodnaviria</taxon>
        <taxon>Heunggongvirae</taxon>
        <taxon>Uroviricota</taxon>
        <taxon>Caudoviricetes</taxon>
    </lineage>
</organism>
<keyword evidence="1" id="KW-0812">Transmembrane</keyword>
<dbReference type="EMBL" id="BK032510">
    <property type="protein sequence ID" value="DAF43958.1"/>
    <property type="molecule type" value="Genomic_DNA"/>
</dbReference>